<dbReference type="Proteomes" id="UP000002875">
    <property type="component" value="Chromosome"/>
</dbReference>
<evidence type="ECO:0000313" key="1">
    <source>
        <dbReference type="EMBL" id="AFK02061.1"/>
    </source>
</evidence>
<organism evidence="1 2">
    <name type="scientific">Emticicia oligotrophica (strain DSM 17448 / CIP 109782 / MTCC 6937 / GPTSA100-15)</name>
    <dbReference type="NCBI Taxonomy" id="929562"/>
    <lineage>
        <taxon>Bacteria</taxon>
        <taxon>Pseudomonadati</taxon>
        <taxon>Bacteroidota</taxon>
        <taxon>Cytophagia</taxon>
        <taxon>Cytophagales</taxon>
        <taxon>Leadbetterellaceae</taxon>
        <taxon>Emticicia</taxon>
    </lineage>
</organism>
<gene>
    <name evidence="1" type="ordered locus">Emtol_0910</name>
</gene>
<proteinExistence type="predicted"/>
<dbReference type="EMBL" id="CP002961">
    <property type="protein sequence ID" value="AFK02061.1"/>
    <property type="molecule type" value="Genomic_DNA"/>
</dbReference>
<name>A0ABM5MY88_EMTOG</name>
<reference evidence="1 2" key="1">
    <citation type="submission" date="2011-07" db="EMBL/GenBank/DDBJ databases">
        <title>The complete genome of chromosome of Emticicia oligotrophica DSM 17448.</title>
        <authorList>
            <consortium name="US DOE Joint Genome Institute (JGI-PGF)"/>
            <person name="Lucas S."/>
            <person name="Han J."/>
            <person name="Lapidus A."/>
            <person name="Bruce D."/>
            <person name="Goodwin L."/>
            <person name="Pitluck S."/>
            <person name="Peters L."/>
            <person name="Kyrpides N."/>
            <person name="Mavromatis K."/>
            <person name="Ivanova N."/>
            <person name="Ovchinnikova G."/>
            <person name="Teshima H."/>
            <person name="Detter J.C."/>
            <person name="Tapia R."/>
            <person name="Han C."/>
            <person name="Land M."/>
            <person name="Hauser L."/>
            <person name="Markowitz V."/>
            <person name="Cheng J.-F."/>
            <person name="Hugenholtz P."/>
            <person name="Woyke T."/>
            <person name="Wu D."/>
            <person name="Tindall B."/>
            <person name="Pomrenke H."/>
            <person name="Brambilla E."/>
            <person name="Klenk H.-P."/>
            <person name="Eisen J.A."/>
        </authorList>
    </citation>
    <scope>NUCLEOTIDE SEQUENCE [LARGE SCALE GENOMIC DNA]</scope>
    <source>
        <strain evidence="1 2">DSM 17448</strain>
    </source>
</reference>
<sequence length="62" mass="7188">MKKGSFRLSQAHWRYTVRITNGLSEERLYEDTDEDFYGDAFESDDFDEVFDDAIGENLSIAA</sequence>
<keyword evidence="2" id="KW-1185">Reference proteome</keyword>
<evidence type="ECO:0000313" key="2">
    <source>
        <dbReference type="Proteomes" id="UP000002875"/>
    </source>
</evidence>
<protein>
    <submittedName>
        <fullName evidence="1">Uncharacterized protein</fullName>
    </submittedName>
</protein>
<accession>A0ABM5MY88</accession>